<name>A0A9P1BVR7_9DINO</name>
<sequence>MDPIQQLSAMRSQAQRAQLESWLGMQLPFDDEVLEYLLRLSQLVESEELSLLVADFCPHWPEGMQLALAASLSPQALRVRHGVPGSKQILLEPPARQERCEMPGRTIRGVEPGIRPKIKLLPEAPRKETPVEVITKAEPVPVDLQQTIKDIVQEQLALQQRLQRSISPKAGAMTQRPSSRCASPDAEAERRQKCTSYRPREQSIQEIINQQLLLQEQLRPLAEGGQDRDAGVMVTLDLPKTSVPSEGISEFKERMPDHRPIKDLSCTQETELGGGSGLNARAEVEEFHEVHGTLSPQVNYNGFREQSCAERSVDLPQDQLATERGHHISTGRLIDVAVKFPDGRTSWQRSAPEATTLDLKQRLARESGLDTEILRLTFLGLRLKDHWRLVDCGIRAHDKLQASYVGPHAFSCKDLGGREPGRQSAGPLPSLDDPFKEGVDASPTSPVQSLSESPKVEDAEPRWSAAVASLQHGIDALQETMKTSQQQQQENLADCRHSLSMLQQQQQHQLKALHFIEDQQRSLFKSAESSEMKEGLKQLQLEQQQLRARLSHLRQDLLDTRESPTVEMVQSSPRANRWAEEALSPVPVSPVSPGHEHRRWLILQVFRMLDRDRDGFLQQGELMGLARLMGFNFSEDEWRAEYQELCSDMEIQPQKGFDSISFTKLLDSEDGCPATDENLFEALINHCPDKRRATAAVELFERLDLDRDGFLSTGELRELPGMQGISLEVHDFAGLAQILKDGKFSDLTIDLGHLSGPGPVGHVVPIRAHRVVLASASDVLRAQLEGTFGDDKDCWQPDCGSFGAWRWIISWIYGNVEPLPWDLLVEILVVADRFGIQALVSAIMDLDVSSKAEEILEQFLDAFALPEVVAKLATRCLPQVVLSNSLWKRVASAQFSNVVLVVKHLRLTPLDEVLDPKLAEECRLRLLGESFKDKENVAMPDCFIDAIRWEVFPSQTLKAAFFGDLRYFEELLGRPWQRTERMNKVLVDALARRCERLETRLDVMKVRRPQAGLFAKFLEKGLDVKISLSTQLSCMARAPLHVLLQPTRKVFGTLSQTEDDLPWIEISCPEVLVRASAVGLQHGWSDNGHRCRAFVVEARQCPSQGQEATSWRPLLQMERLLLDEGEVIQIPSDGTDGQEAEVFNNFRVRMTGRTTAYTWHLMLSWFEIFGKVMTYNGMNDGIRI</sequence>
<feature type="domain" description="EF-hand" evidence="6">
    <location>
        <begin position="602"/>
        <end position="632"/>
    </location>
</feature>
<keyword evidence="9" id="KW-1185">Reference proteome</keyword>
<dbReference type="EMBL" id="CAMXCT010000446">
    <property type="protein sequence ID" value="CAI3978941.1"/>
    <property type="molecule type" value="Genomic_DNA"/>
</dbReference>
<dbReference type="Pfam" id="PF13202">
    <property type="entry name" value="EF-hand_5"/>
    <property type="match status" value="2"/>
</dbReference>
<dbReference type="EMBL" id="CAMXCT020000446">
    <property type="protein sequence ID" value="CAL1132316.1"/>
    <property type="molecule type" value="Genomic_DNA"/>
</dbReference>
<dbReference type="SUPFAM" id="SSF54236">
    <property type="entry name" value="Ubiquitin-like"/>
    <property type="match status" value="1"/>
</dbReference>
<evidence type="ECO:0000313" key="8">
    <source>
        <dbReference type="EMBL" id="CAL4766253.1"/>
    </source>
</evidence>
<evidence type="ECO:0000313" key="7">
    <source>
        <dbReference type="EMBL" id="CAI3978941.1"/>
    </source>
</evidence>
<dbReference type="InterPro" id="IPR011333">
    <property type="entry name" value="SKP1/BTB/POZ_sf"/>
</dbReference>
<evidence type="ECO:0000256" key="3">
    <source>
        <dbReference type="SAM" id="MobiDB-lite"/>
    </source>
</evidence>
<feature type="region of interest" description="Disordered" evidence="3">
    <location>
        <begin position="415"/>
        <end position="459"/>
    </location>
</feature>
<keyword evidence="2" id="KW-0175">Coiled coil</keyword>
<dbReference type="CDD" id="cd17039">
    <property type="entry name" value="Ubl_ubiquitin_like"/>
    <property type="match status" value="1"/>
</dbReference>
<feature type="domain" description="Ubiquitin-like" evidence="4">
    <location>
        <begin position="334"/>
        <end position="400"/>
    </location>
</feature>
<dbReference type="PROSITE" id="PS50222">
    <property type="entry name" value="EF_HAND_2"/>
    <property type="match status" value="2"/>
</dbReference>
<organism evidence="7">
    <name type="scientific">Cladocopium goreaui</name>
    <dbReference type="NCBI Taxonomy" id="2562237"/>
    <lineage>
        <taxon>Eukaryota</taxon>
        <taxon>Sar</taxon>
        <taxon>Alveolata</taxon>
        <taxon>Dinophyceae</taxon>
        <taxon>Suessiales</taxon>
        <taxon>Symbiodiniaceae</taxon>
        <taxon>Cladocopium</taxon>
    </lineage>
</organism>
<evidence type="ECO:0000259" key="5">
    <source>
        <dbReference type="PROSITE" id="PS50097"/>
    </source>
</evidence>
<dbReference type="SMART" id="SM00054">
    <property type="entry name" value="EFh"/>
    <property type="match status" value="2"/>
</dbReference>
<dbReference type="PROSITE" id="PS50097">
    <property type="entry name" value="BTB"/>
    <property type="match status" value="1"/>
</dbReference>
<dbReference type="PROSITE" id="PS00018">
    <property type="entry name" value="EF_HAND_1"/>
    <property type="match status" value="2"/>
</dbReference>
<feature type="compositionally biased region" description="Polar residues" evidence="3">
    <location>
        <begin position="442"/>
        <end position="452"/>
    </location>
</feature>
<feature type="region of interest" description="Disordered" evidence="3">
    <location>
        <begin position="167"/>
        <end position="198"/>
    </location>
</feature>
<dbReference type="InterPro" id="IPR002048">
    <property type="entry name" value="EF_hand_dom"/>
</dbReference>
<dbReference type="SUPFAM" id="SSF54695">
    <property type="entry name" value="POZ domain"/>
    <property type="match status" value="1"/>
</dbReference>
<dbReference type="InterPro" id="IPR000626">
    <property type="entry name" value="Ubiquitin-like_dom"/>
</dbReference>
<gene>
    <name evidence="7" type="ORF">C1SCF055_LOCUS6930</name>
</gene>
<dbReference type="InterPro" id="IPR000210">
    <property type="entry name" value="BTB/POZ_dom"/>
</dbReference>
<reference evidence="8 9" key="2">
    <citation type="submission" date="2024-05" db="EMBL/GenBank/DDBJ databases">
        <authorList>
            <person name="Chen Y."/>
            <person name="Shah S."/>
            <person name="Dougan E. K."/>
            <person name="Thang M."/>
            <person name="Chan C."/>
        </authorList>
    </citation>
    <scope>NUCLEOTIDE SEQUENCE [LARGE SCALE GENOMIC DNA]</scope>
</reference>
<dbReference type="Gene3D" id="3.30.710.10">
    <property type="entry name" value="Potassium Channel Kv1.1, Chain A"/>
    <property type="match status" value="1"/>
</dbReference>
<evidence type="ECO:0000256" key="2">
    <source>
        <dbReference type="SAM" id="Coils"/>
    </source>
</evidence>
<dbReference type="InterPro" id="IPR029071">
    <property type="entry name" value="Ubiquitin-like_domsf"/>
</dbReference>
<dbReference type="SUPFAM" id="SSF47473">
    <property type="entry name" value="EF-hand"/>
    <property type="match status" value="1"/>
</dbReference>
<evidence type="ECO:0000313" key="9">
    <source>
        <dbReference type="Proteomes" id="UP001152797"/>
    </source>
</evidence>
<keyword evidence="1" id="KW-0106">Calcium</keyword>
<dbReference type="EMBL" id="CAMXCT030000446">
    <property type="protein sequence ID" value="CAL4766253.1"/>
    <property type="molecule type" value="Genomic_DNA"/>
</dbReference>
<dbReference type="GO" id="GO:0005509">
    <property type="term" value="F:calcium ion binding"/>
    <property type="evidence" value="ECO:0007669"/>
    <property type="project" value="InterPro"/>
</dbReference>
<dbReference type="Gene3D" id="1.10.238.10">
    <property type="entry name" value="EF-hand"/>
    <property type="match status" value="1"/>
</dbReference>
<evidence type="ECO:0000256" key="1">
    <source>
        <dbReference type="ARBA" id="ARBA00022837"/>
    </source>
</evidence>
<proteinExistence type="predicted"/>
<evidence type="ECO:0000259" key="4">
    <source>
        <dbReference type="PROSITE" id="PS50053"/>
    </source>
</evidence>
<accession>A0A9P1BVR7</accession>
<feature type="compositionally biased region" description="Basic and acidic residues" evidence="3">
    <location>
        <begin position="187"/>
        <end position="198"/>
    </location>
</feature>
<dbReference type="Proteomes" id="UP001152797">
    <property type="component" value="Unassembled WGS sequence"/>
</dbReference>
<protein>
    <submittedName>
        <fullName evidence="8">BTB domain-containing protein</fullName>
    </submittedName>
</protein>
<dbReference type="SMART" id="SM00225">
    <property type="entry name" value="BTB"/>
    <property type="match status" value="1"/>
</dbReference>
<dbReference type="PROSITE" id="PS50053">
    <property type="entry name" value="UBIQUITIN_2"/>
    <property type="match status" value="1"/>
</dbReference>
<dbReference type="Pfam" id="PF00651">
    <property type="entry name" value="BTB"/>
    <property type="match status" value="1"/>
</dbReference>
<dbReference type="OrthoDB" id="6359816at2759"/>
<feature type="domain" description="EF-hand" evidence="6">
    <location>
        <begin position="691"/>
        <end position="726"/>
    </location>
</feature>
<evidence type="ECO:0000259" key="6">
    <source>
        <dbReference type="PROSITE" id="PS50222"/>
    </source>
</evidence>
<dbReference type="CDD" id="cd18186">
    <property type="entry name" value="BTB_POZ_ZBTB_KLHL-like"/>
    <property type="match status" value="1"/>
</dbReference>
<dbReference type="AlphaFoldDB" id="A0A9P1BVR7"/>
<feature type="domain" description="BTB" evidence="5">
    <location>
        <begin position="745"/>
        <end position="821"/>
    </location>
</feature>
<dbReference type="InterPro" id="IPR011992">
    <property type="entry name" value="EF-hand-dom_pair"/>
</dbReference>
<dbReference type="InterPro" id="IPR018247">
    <property type="entry name" value="EF_Hand_1_Ca_BS"/>
</dbReference>
<reference evidence="7" key="1">
    <citation type="submission" date="2022-10" db="EMBL/GenBank/DDBJ databases">
        <authorList>
            <person name="Chen Y."/>
            <person name="Dougan E. K."/>
            <person name="Chan C."/>
            <person name="Rhodes N."/>
            <person name="Thang M."/>
        </authorList>
    </citation>
    <scope>NUCLEOTIDE SEQUENCE</scope>
</reference>
<dbReference type="Gene3D" id="3.10.20.90">
    <property type="entry name" value="Phosphatidylinositol 3-kinase Catalytic Subunit, Chain A, domain 1"/>
    <property type="match status" value="1"/>
</dbReference>
<comment type="caution">
    <text evidence="7">The sequence shown here is derived from an EMBL/GenBank/DDBJ whole genome shotgun (WGS) entry which is preliminary data.</text>
</comment>
<feature type="coiled-coil region" evidence="2">
    <location>
        <begin position="529"/>
        <end position="556"/>
    </location>
</feature>